<gene>
    <name evidence="6" type="primary">smc</name>
    <name evidence="8" type="ORF">ALFOR1_30851</name>
</gene>
<reference evidence="8 9" key="1">
    <citation type="submission" date="2020-06" db="EMBL/GenBank/DDBJ databases">
        <authorList>
            <person name="Duchaud E."/>
        </authorList>
    </citation>
    <scope>NUCLEOTIDE SEQUENCE [LARGE SCALE GENOMIC DNA]</scope>
    <source>
        <strain evidence="8">Alteromonas fortis</strain>
    </source>
</reference>
<feature type="coiled-coil region" evidence="6">
    <location>
        <begin position="244"/>
        <end position="432"/>
    </location>
</feature>
<dbReference type="GO" id="GO:0005524">
    <property type="term" value="F:ATP binding"/>
    <property type="evidence" value="ECO:0007669"/>
    <property type="project" value="UniProtKB-UniRule"/>
</dbReference>
<dbReference type="NCBIfam" id="TIGR02168">
    <property type="entry name" value="SMC_prok_B"/>
    <property type="match status" value="1"/>
</dbReference>
<keyword evidence="1 6" id="KW-0963">Cytoplasm</keyword>
<dbReference type="SUPFAM" id="SSF52540">
    <property type="entry name" value="P-loop containing nucleoside triphosphate hydrolases"/>
    <property type="match status" value="1"/>
</dbReference>
<accession>A0A6T9Y5D1</accession>
<evidence type="ECO:0000256" key="6">
    <source>
        <dbReference type="HAMAP-Rule" id="MF_01894"/>
    </source>
</evidence>
<sequence length="1173" mass="132560">MRLKKIKLAGFKSFVEPTTIPFPGEMTAIVGPNGCGKSNVIDAVRWVLGESSAKNLRGDAMTDVIFNGSSSRKPVGQCSVELVFDNSAGRIAGEFANYNELSVKRLVTRDATSTYFLNGTKCRRRDVTDLFLGTGLGPRSYAIIEQGMISRLIESKPQELRVFIEEAAGISKYKERRRETENRIRHTQDNLERLNDVRDELGKQLEKLQRQAAAATRYKTLRAQARELKGQLAAIRFLKNSEHIEALQKQQQTLQIEVDDLNAKLQGDEAGLESYKTKQVETKQVIDDLQQQLFTTSNAITRLEQNALHAKQRKGQIEQELTRINEQHELLNHSIDEAQEALAVSNEALENIEPELLLKEAELEHAKARFEDVEQSLREFNAKAREQEQTYNQLRQDVQQCHSQIQSTMSMQLRTSQRISELQDELKQLDDEDYSDQIALLEEQANELDFDIDEGKQAVQTASEKLQKQHAEVQTIEARHREAQGQLQTAQSTKSALEALQQDASNFEDTLLEGIEKLWQQISSSQKLAPCIEAILQHARDPVVAKNYPIQELLKNKARLPTGVKVYTESLFVSSAKAGSLAHALLTELGGRNTSPAQVPAFFDDIYLCEDDEDLASKVERLTDTEMKSGVKGFTSAISPSGLWASSHWVVKPGEVNDGALQRANKIKSLTDNIEAIESLIEEVEHSIEEAKQAFEACEARKHTAQNALAEKENQRAQIKNKLSLLEMQQEQQSTRSAKLNDELAKQELMLAKEEEQLAQLSEKLELLEAHILEYEVHIDEVNAKREENERNTSELRASVDSLTSQNHELALKKQQFENHQNLYRQQVTRNLEQREEYVKNKERLQKELAHLTSPEEIQEAELQSLLENKAELEQLKSAKQRSLEDIEQWLREAEKGHQALGKDIQTRQTNIDKLNIDIEGYRVRANTILEQLDETQQSLKSILETLPEEAEEKRWQEDLEKTQANLQRLGAVNLAAVEEYETQSQRKSHLDTQHNDLTDALETLQSAIRKIDKETRTRFSNTFEQVNEDLKMLFPKVFGGGSAYLALTDDDLLETGVTIMARPPGKKNSTIHLLSGGEKALTALSLVFAIFRLNPAPFCLLDEVDAPLDDANVGRFCNLVSEMSQTVQFIYITHNKIAMEMASHLTGVTMAEPGVSRMVAVDVDEAVAFAEA</sequence>
<dbReference type="InterPro" id="IPR011890">
    <property type="entry name" value="SMC_prok"/>
</dbReference>
<dbReference type="RefSeq" id="WP_179983374.1">
    <property type="nucleotide sequence ID" value="NZ_LR812090.1"/>
</dbReference>
<feature type="coiled-coil region" evidence="6">
    <location>
        <begin position="459"/>
        <end position="510"/>
    </location>
</feature>
<protein>
    <recommendedName>
        <fullName evidence="6">Chromosome partition protein Smc</fullName>
    </recommendedName>
</protein>
<dbReference type="Pfam" id="PF02463">
    <property type="entry name" value="SMC_N"/>
    <property type="match status" value="1"/>
</dbReference>
<dbReference type="InterPro" id="IPR027417">
    <property type="entry name" value="P-loop_NTPase"/>
</dbReference>
<comment type="subunit">
    <text evidence="6">Homodimer.</text>
</comment>
<dbReference type="EMBL" id="LR812090">
    <property type="protein sequence ID" value="CAB9493918.1"/>
    <property type="molecule type" value="Genomic_DNA"/>
</dbReference>
<evidence type="ECO:0000256" key="1">
    <source>
        <dbReference type="ARBA" id="ARBA00022490"/>
    </source>
</evidence>
<dbReference type="CDD" id="cd03278">
    <property type="entry name" value="ABC_SMC_barmotin"/>
    <property type="match status" value="2"/>
</dbReference>
<comment type="subcellular location">
    <subcellularLocation>
        <location evidence="6">Cytoplasm</location>
    </subcellularLocation>
</comment>
<organism evidence="8 9">
    <name type="scientific">Alteromonas macleodii</name>
    <name type="common">Pseudoalteromonas macleodii</name>
    <dbReference type="NCBI Taxonomy" id="28108"/>
    <lineage>
        <taxon>Bacteria</taxon>
        <taxon>Pseudomonadati</taxon>
        <taxon>Pseudomonadota</taxon>
        <taxon>Gammaproteobacteria</taxon>
        <taxon>Alteromonadales</taxon>
        <taxon>Alteromonadaceae</taxon>
        <taxon>Alteromonas/Salinimonas group</taxon>
        <taxon>Alteromonas</taxon>
    </lineage>
</organism>
<dbReference type="PIRSF" id="PIRSF005719">
    <property type="entry name" value="SMC"/>
    <property type="match status" value="1"/>
</dbReference>
<evidence type="ECO:0000313" key="9">
    <source>
        <dbReference type="Proteomes" id="UP000509458"/>
    </source>
</evidence>
<evidence type="ECO:0000256" key="4">
    <source>
        <dbReference type="ARBA" id="ARBA00023054"/>
    </source>
</evidence>
<feature type="coiled-coil region" evidence="6">
    <location>
        <begin position="828"/>
        <end position="893"/>
    </location>
</feature>
<comment type="domain">
    <text evidence="6">Contains large globular domains required for ATP hydrolysis at each terminus and a third globular domain forming a flexible hinge near the middle of the molecule. These domains are separated by coiled-coil structures.</text>
</comment>
<dbReference type="HAMAP" id="MF_01894">
    <property type="entry name" value="Smc_prok"/>
    <property type="match status" value="1"/>
</dbReference>
<dbReference type="InterPro" id="IPR024704">
    <property type="entry name" value="SMC"/>
</dbReference>
<comment type="similarity">
    <text evidence="6">Belongs to the SMC family.</text>
</comment>
<dbReference type="GO" id="GO:0030261">
    <property type="term" value="P:chromosome condensation"/>
    <property type="evidence" value="ECO:0007669"/>
    <property type="project" value="InterPro"/>
</dbReference>
<dbReference type="GO" id="GO:0006260">
    <property type="term" value="P:DNA replication"/>
    <property type="evidence" value="ECO:0007669"/>
    <property type="project" value="UniProtKB-UniRule"/>
</dbReference>
<feature type="coiled-coil region" evidence="6">
    <location>
        <begin position="667"/>
        <end position="799"/>
    </location>
</feature>
<evidence type="ECO:0000256" key="2">
    <source>
        <dbReference type="ARBA" id="ARBA00022741"/>
    </source>
</evidence>
<dbReference type="GO" id="GO:0016887">
    <property type="term" value="F:ATP hydrolysis activity"/>
    <property type="evidence" value="ECO:0007669"/>
    <property type="project" value="InterPro"/>
</dbReference>
<dbReference type="GO" id="GO:0007059">
    <property type="term" value="P:chromosome segregation"/>
    <property type="evidence" value="ECO:0007669"/>
    <property type="project" value="UniProtKB-UniRule"/>
</dbReference>
<evidence type="ECO:0000259" key="7">
    <source>
        <dbReference type="Pfam" id="PF02463"/>
    </source>
</evidence>
<name>A0A6T9Y5D1_ALTMA</name>
<evidence type="ECO:0000313" key="8">
    <source>
        <dbReference type="EMBL" id="CAB9493918.1"/>
    </source>
</evidence>
<proteinExistence type="inferred from homology"/>
<dbReference type="GO" id="GO:0003677">
    <property type="term" value="F:DNA binding"/>
    <property type="evidence" value="ECO:0007669"/>
    <property type="project" value="UniProtKB-UniRule"/>
</dbReference>
<dbReference type="AlphaFoldDB" id="A0A6T9Y5D1"/>
<dbReference type="GO" id="GO:0007062">
    <property type="term" value="P:sister chromatid cohesion"/>
    <property type="evidence" value="ECO:0007669"/>
    <property type="project" value="InterPro"/>
</dbReference>
<feature type="coiled-coil region" evidence="6">
    <location>
        <begin position="170"/>
        <end position="218"/>
    </location>
</feature>
<feature type="domain" description="RecF/RecN/SMC N-terminal" evidence="7">
    <location>
        <begin position="3"/>
        <end position="1157"/>
    </location>
</feature>
<keyword evidence="4 6" id="KW-0175">Coiled coil</keyword>
<feature type="binding site" evidence="6">
    <location>
        <begin position="32"/>
        <end position="39"/>
    </location>
    <ligand>
        <name>ATP</name>
        <dbReference type="ChEBI" id="CHEBI:30616"/>
    </ligand>
</feature>
<evidence type="ECO:0000256" key="5">
    <source>
        <dbReference type="ARBA" id="ARBA00023125"/>
    </source>
</evidence>
<comment type="function">
    <text evidence="6">Required for chromosome condensation and partitioning.</text>
</comment>
<dbReference type="Proteomes" id="UP000509458">
    <property type="component" value="Chromosome"/>
</dbReference>
<dbReference type="Gene3D" id="3.40.50.300">
    <property type="entry name" value="P-loop containing nucleotide triphosphate hydrolases"/>
    <property type="match status" value="2"/>
</dbReference>
<dbReference type="PANTHER" id="PTHR43977">
    <property type="entry name" value="STRUCTURAL MAINTENANCE OF CHROMOSOMES PROTEIN 3"/>
    <property type="match status" value="1"/>
</dbReference>
<keyword evidence="5 6" id="KW-0238">DNA-binding</keyword>
<evidence type="ECO:0000256" key="3">
    <source>
        <dbReference type="ARBA" id="ARBA00022840"/>
    </source>
</evidence>
<dbReference type="GO" id="GO:0005737">
    <property type="term" value="C:cytoplasm"/>
    <property type="evidence" value="ECO:0007669"/>
    <property type="project" value="UniProtKB-SubCell"/>
</dbReference>
<dbReference type="InterPro" id="IPR003395">
    <property type="entry name" value="RecF/RecN/SMC_N"/>
</dbReference>
<keyword evidence="3 6" id="KW-0067">ATP-binding</keyword>
<keyword evidence="2 6" id="KW-0547">Nucleotide-binding</keyword>